<dbReference type="OrthoDB" id="9767869at2"/>
<dbReference type="PRINTS" id="PR00162">
    <property type="entry name" value="RIESKE"/>
</dbReference>
<evidence type="ECO:0000313" key="8">
    <source>
        <dbReference type="Proteomes" id="UP000306985"/>
    </source>
</evidence>
<protein>
    <submittedName>
        <fullName evidence="7">FAD-dependent oxidoreductase</fullName>
    </submittedName>
</protein>
<organism evidence="7 8">
    <name type="scientific">Nakamurella flava</name>
    <dbReference type="NCBI Taxonomy" id="2576308"/>
    <lineage>
        <taxon>Bacteria</taxon>
        <taxon>Bacillati</taxon>
        <taxon>Actinomycetota</taxon>
        <taxon>Actinomycetes</taxon>
        <taxon>Nakamurellales</taxon>
        <taxon>Nakamurellaceae</taxon>
        <taxon>Nakamurella</taxon>
    </lineage>
</organism>
<dbReference type="GO" id="GO:0005737">
    <property type="term" value="C:cytoplasm"/>
    <property type="evidence" value="ECO:0007669"/>
    <property type="project" value="TreeGrafter"/>
</dbReference>
<dbReference type="Pfam" id="PF01266">
    <property type="entry name" value="DAO"/>
    <property type="match status" value="1"/>
</dbReference>
<keyword evidence="2" id="KW-0479">Metal-binding</keyword>
<sequence>MTSLWLDRTQPSHPLPENGREFDVLVIGAGLTGLTTALLLSRAGHSVGVVEASRVGAGTTGHTTAKVSLLQGTRLSTIRSRHSAEIARQYVEANTEGQMWLRHYCEENDVPYQLRSAYTYAAGEDGIPAVQAELRATHEAGLPTTWVTDTELPYPIAGAVQLAEQAQIDPLDVLTAMVTDLQRRGATIYEGARVRSVDPGTPVTVRTDDATLRAGRVVLATGTPIMDRGGFWARLQPLRSYAVAFHHPGPMPQGMYLSADSPSRSVRSVPRPDGDRLLIGGNGHVVGRERHPARQVQDLTDWTRRWFPGAEPTHSWSAQDYHADHELPFVGPLTPTDDQILVATGFDKWGMTLAVASALALSSRILGGRTDWAQALQSWTRREFAGAPTAVKSNLQVGAHLVGGWASSILTQQNRRPPAENTGRVERQGLTPTAVSTVDGATRRRSAVCTHLGGVLTWNDAECSWDCPLHGSRFAPDGAVLEGPATRDLPEQ</sequence>
<dbReference type="GO" id="GO:0051537">
    <property type="term" value="F:2 iron, 2 sulfur cluster binding"/>
    <property type="evidence" value="ECO:0007669"/>
    <property type="project" value="UniProtKB-KW"/>
</dbReference>
<keyword evidence="5" id="KW-1015">Disulfide bond</keyword>
<dbReference type="Pfam" id="PF00355">
    <property type="entry name" value="Rieske"/>
    <property type="match status" value="1"/>
</dbReference>
<gene>
    <name evidence="7" type="ORF">FDO65_05055</name>
</gene>
<dbReference type="Gene3D" id="3.30.9.10">
    <property type="entry name" value="D-Amino Acid Oxidase, subunit A, domain 2"/>
    <property type="match status" value="1"/>
</dbReference>
<feature type="domain" description="Rieske" evidence="6">
    <location>
        <begin position="412"/>
        <end position="492"/>
    </location>
</feature>
<dbReference type="PANTHER" id="PTHR13847:SF274">
    <property type="entry name" value="RIESKE 2FE-2S IRON-SULFUR PROTEIN YHFW-RELATED"/>
    <property type="match status" value="1"/>
</dbReference>
<proteinExistence type="predicted"/>
<dbReference type="GO" id="GO:0016020">
    <property type="term" value="C:membrane"/>
    <property type="evidence" value="ECO:0007669"/>
    <property type="project" value="InterPro"/>
</dbReference>
<dbReference type="InterPro" id="IPR036922">
    <property type="entry name" value="Rieske_2Fe-2S_sf"/>
</dbReference>
<evidence type="ECO:0000313" key="7">
    <source>
        <dbReference type="EMBL" id="TKV61020.1"/>
    </source>
</evidence>
<dbReference type="Gene3D" id="2.102.10.10">
    <property type="entry name" value="Rieske [2Fe-2S] iron-sulphur domain"/>
    <property type="match status" value="1"/>
</dbReference>
<dbReference type="GO" id="GO:0016705">
    <property type="term" value="F:oxidoreductase activity, acting on paired donors, with incorporation or reduction of molecular oxygen"/>
    <property type="evidence" value="ECO:0007669"/>
    <property type="project" value="UniProtKB-ARBA"/>
</dbReference>
<dbReference type="EMBL" id="SZZH01000001">
    <property type="protein sequence ID" value="TKV61020.1"/>
    <property type="molecule type" value="Genomic_DNA"/>
</dbReference>
<evidence type="ECO:0000256" key="5">
    <source>
        <dbReference type="ARBA" id="ARBA00023157"/>
    </source>
</evidence>
<keyword evidence="1" id="KW-0001">2Fe-2S</keyword>
<dbReference type="InterPro" id="IPR017941">
    <property type="entry name" value="Rieske_2Fe-2S"/>
</dbReference>
<reference evidence="7 8" key="1">
    <citation type="submission" date="2019-05" db="EMBL/GenBank/DDBJ databases">
        <title>Nakamurella sp. N5BH11, whole genome shotgun sequence.</title>
        <authorList>
            <person name="Tuo L."/>
        </authorList>
    </citation>
    <scope>NUCLEOTIDE SEQUENCE [LARGE SCALE GENOMIC DNA]</scope>
    <source>
        <strain evidence="7 8">N5BH11</strain>
    </source>
</reference>
<dbReference type="InterPro" id="IPR036188">
    <property type="entry name" value="FAD/NAD-bd_sf"/>
</dbReference>
<keyword evidence="3" id="KW-0408">Iron</keyword>
<evidence type="ECO:0000259" key="6">
    <source>
        <dbReference type="PROSITE" id="PS51296"/>
    </source>
</evidence>
<evidence type="ECO:0000256" key="3">
    <source>
        <dbReference type="ARBA" id="ARBA00023004"/>
    </source>
</evidence>
<keyword evidence="4" id="KW-0411">Iron-sulfur</keyword>
<dbReference type="Proteomes" id="UP000306985">
    <property type="component" value="Unassembled WGS sequence"/>
</dbReference>
<dbReference type="GO" id="GO:0004497">
    <property type="term" value="F:monooxygenase activity"/>
    <property type="evidence" value="ECO:0007669"/>
    <property type="project" value="UniProtKB-ARBA"/>
</dbReference>
<evidence type="ECO:0000256" key="1">
    <source>
        <dbReference type="ARBA" id="ARBA00022714"/>
    </source>
</evidence>
<comment type="caution">
    <text evidence="7">The sequence shown here is derived from an EMBL/GenBank/DDBJ whole genome shotgun (WGS) entry which is preliminary data.</text>
</comment>
<evidence type="ECO:0000256" key="2">
    <source>
        <dbReference type="ARBA" id="ARBA00022723"/>
    </source>
</evidence>
<dbReference type="PROSITE" id="PS51296">
    <property type="entry name" value="RIESKE"/>
    <property type="match status" value="1"/>
</dbReference>
<dbReference type="Gene3D" id="3.50.50.60">
    <property type="entry name" value="FAD/NAD(P)-binding domain"/>
    <property type="match status" value="1"/>
</dbReference>
<evidence type="ECO:0000256" key="4">
    <source>
        <dbReference type="ARBA" id="ARBA00023014"/>
    </source>
</evidence>
<dbReference type="SUPFAM" id="SSF51905">
    <property type="entry name" value="FAD/NAD(P)-binding domain"/>
    <property type="match status" value="1"/>
</dbReference>
<dbReference type="InterPro" id="IPR005805">
    <property type="entry name" value="Rieske_Fe-S_prot_C"/>
</dbReference>
<dbReference type="SUPFAM" id="SSF50022">
    <property type="entry name" value="ISP domain"/>
    <property type="match status" value="1"/>
</dbReference>
<dbReference type="GO" id="GO:0046872">
    <property type="term" value="F:metal ion binding"/>
    <property type="evidence" value="ECO:0007669"/>
    <property type="project" value="UniProtKB-KW"/>
</dbReference>
<accession>A0A4U6QKI4</accession>
<keyword evidence="8" id="KW-1185">Reference proteome</keyword>
<dbReference type="RefSeq" id="WP_137448323.1">
    <property type="nucleotide sequence ID" value="NZ_SZZH01000001.1"/>
</dbReference>
<dbReference type="PANTHER" id="PTHR13847">
    <property type="entry name" value="SARCOSINE DEHYDROGENASE-RELATED"/>
    <property type="match status" value="1"/>
</dbReference>
<dbReference type="AlphaFoldDB" id="A0A4U6QKI4"/>
<name>A0A4U6QKI4_9ACTN</name>
<dbReference type="InterPro" id="IPR006076">
    <property type="entry name" value="FAD-dep_OxRdtase"/>
</dbReference>